<dbReference type="PATRIC" id="fig|999408.3.peg.5615"/>
<accession>A0A0E2H3J2</accession>
<dbReference type="Proteomes" id="UP000013085">
    <property type="component" value="Unassembled WGS sequence"/>
</dbReference>
<dbReference type="EMBL" id="AGYR01000068">
    <property type="protein sequence ID" value="ENZ07367.1"/>
    <property type="molecule type" value="Genomic_DNA"/>
</dbReference>
<sequence length="98" mass="11564">MKQQKTVESRVLEILKKCPMSRYDDMLLILHYYNQYGYIPAGNLPLEDIVFNYRAYGLPCFETIRRARQRVQSLFPEYSRNPQKEEQSGSISIVINIS</sequence>
<dbReference type="RefSeq" id="WP_002594665.1">
    <property type="nucleotide sequence ID" value="NZ_KB850993.1"/>
</dbReference>
<proteinExistence type="predicted"/>
<dbReference type="AlphaFoldDB" id="A0A0E2H3J2"/>
<gene>
    <name evidence="2" type="ORF">HMPREF1090_05220</name>
</gene>
<reference evidence="2 3" key="1">
    <citation type="submission" date="2013-01" db="EMBL/GenBank/DDBJ databases">
        <title>The Genome Sequence of Clostridium clostridioforme 90A8.</title>
        <authorList>
            <consortium name="The Broad Institute Genome Sequencing Platform"/>
            <person name="Earl A."/>
            <person name="Ward D."/>
            <person name="Feldgarden M."/>
            <person name="Gevers D."/>
            <person name="Courvalin P."/>
            <person name="Lambert T."/>
            <person name="Walker B."/>
            <person name="Young S.K."/>
            <person name="Zeng Q."/>
            <person name="Gargeya S."/>
            <person name="Fitzgerald M."/>
            <person name="Haas B."/>
            <person name="Abouelleil A."/>
            <person name="Alvarado L."/>
            <person name="Arachchi H.M."/>
            <person name="Berlin A.M."/>
            <person name="Chapman S.B."/>
            <person name="Dewar J."/>
            <person name="Goldberg J."/>
            <person name="Griggs A."/>
            <person name="Gujja S."/>
            <person name="Hansen M."/>
            <person name="Howarth C."/>
            <person name="Imamovic A."/>
            <person name="Larimer J."/>
            <person name="McCowan C."/>
            <person name="Murphy C."/>
            <person name="Neiman D."/>
            <person name="Pearson M."/>
            <person name="Priest M."/>
            <person name="Roberts A."/>
            <person name="Saif S."/>
            <person name="Shea T."/>
            <person name="Sisk P."/>
            <person name="Sykes S."/>
            <person name="Wortman J."/>
            <person name="Nusbaum C."/>
            <person name="Birren B."/>
        </authorList>
    </citation>
    <scope>NUCLEOTIDE SEQUENCE [LARGE SCALE GENOMIC DNA]</scope>
    <source>
        <strain evidence="2 3">90A8</strain>
    </source>
</reference>
<feature type="region of interest" description="Disordered" evidence="1">
    <location>
        <begin position="78"/>
        <end position="98"/>
    </location>
</feature>
<name>A0A0E2H3J2_9FIRM</name>
<evidence type="ECO:0000313" key="3">
    <source>
        <dbReference type="Proteomes" id="UP000013085"/>
    </source>
</evidence>
<organism evidence="2 3">
    <name type="scientific">[Clostridium] clostridioforme 90A8</name>
    <dbReference type="NCBI Taxonomy" id="999408"/>
    <lineage>
        <taxon>Bacteria</taxon>
        <taxon>Bacillati</taxon>
        <taxon>Bacillota</taxon>
        <taxon>Clostridia</taxon>
        <taxon>Lachnospirales</taxon>
        <taxon>Lachnospiraceae</taxon>
        <taxon>Enterocloster</taxon>
    </lineage>
</organism>
<dbReference type="HOGENOM" id="CLU_161923_1_0_9"/>
<protein>
    <submittedName>
        <fullName evidence="2">Uncharacterized protein</fullName>
    </submittedName>
</protein>
<feature type="compositionally biased region" description="Polar residues" evidence="1">
    <location>
        <begin position="88"/>
        <end position="98"/>
    </location>
</feature>
<evidence type="ECO:0000256" key="1">
    <source>
        <dbReference type="SAM" id="MobiDB-lite"/>
    </source>
</evidence>
<evidence type="ECO:0000313" key="2">
    <source>
        <dbReference type="EMBL" id="ENZ07367.1"/>
    </source>
</evidence>
<comment type="caution">
    <text evidence="2">The sequence shown here is derived from an EMBL/GenBank/DDBJ whole genome shotgun (WGS) entry which is preliminary data.</text>
</comment>